<keyword evidence="4 5" id="KW-0472">Membrane</keyword>
<dbReference type="OrthoDB" id="7960583at2"/>
<proteinExistence type="predicted"/>
<gene>
    <name evidence="6" type="ORF">SAMN05444266_104523</name>
</gene>
<dbReference type="EMBL" id="FRBL01000004">
    <property type="protein sequence ID" value="SHL72131.1"/>
    <property type="molecule type" value="Genomic_DNA"/>
</dbReference>
<keyword evidence="7" id="KW-1185">Reference proteome</keyword>
<evidence type="ECO:0000256" key="5">
    <source>
        <dbReference type="SAM" id="Phobius"/>
    </source>
</evidence>
<reference evidence="6 7" key="1">
    <citation type="submission" date="2016-11" db="EMBL/GenBank/DDBJ databases">
        <authorList>
            <person name="Jaros S."/>
            <person name="Januszkiewicz K."/>
            <person name="Wedrychowicz H."/>
        </authorList>
    </citation>
    <scope>NUCLEOTIDE SEQUENCE [LARGE SCALE GENOMIC DNA]</scope>
    <source>
        <strain evidence="6 7">DSM 27406</strain>
    </source>
</reference>
<keyword evidence="2 5" id="KW-0812">Transmembrane</keyword>
<evidence type="ECO:0000313" key="6">
    <source>
        <dbReference type="EMBL" id="SHL72131.1"/>
    </source>
</evidence>
<dbReference type="STRING" id="1419482.SAMN05444266_104523"/>
<evidence type="ECO:0000256" key="4">
    <source>
        <dbReference type="ARBA" id="ARBA00023136"/>
    </source>
</evidence>
<protein>
    <submittedName>
        <fullName evidence="6">DoxX-like family protein</fullName>
    </submittedName>
</protein>
<dbReference type="Proteomes" id="UP000184420">
    <property type="component" value="Unassembled WGS sequence"/>
</dbReference>
<feature type="transmembrane region" description="Helical" evidence="5">
    <location>
        <begin position="15"/>
        <end position="37"/>
    </location>
</feature>
<feature type="transmembrane region" description="Helical" evidence="5">
    <location>
        <begin position="104"/>
        <end position="122"/>
    </location>
</feature>
<dbReference type="AlphaFoldDB" id="A0A1M7CY11"/>
<evidence type="ECO:0000256" key="1">
    <source>
        <dbReference type="ARBA" id="ARBA00004141"/>
    </source>
</evidence>
<accession>A0A1M7CY11</accession>
<dbReference type="RefSeq" id="WP_073081274.1">
    <property type="nucleotide sequence ID" value="NZ_FRBL01000004.1"/>
</dbReference>
<feature type="transmembrane region" description="Helical" evidence="5">
    <location>
        <begin position="80"/>
        <end position="98"/>
    </location>
</feature>
<comment type="subcellular location">
    <subcellularLocation>
        <location evidence="1">Membrane</location>
        <topology evidence="1">Multi-pass membrane protein</topology>
    </subcellularLocation>
</comment>
<keyword evidence="3 5" id="KW-1133">Transmembrane helix</keyword>
<evidence type="ECO:0000256" key="3">
    <source>
        <dbReference type="ARBA" id="ARBA00022989"/>
    </source>
</evidence>
<feature type="transmembrane region" description="Helical" evidence="5">
    <location>
        <begin position="49"/>
        <end position="73"/>
    </location>
</feature>
<organism evidence="6 7">
    <name type="scientific">Chitinophaga jiangningensis</name>
    <dbReference type="NCBI Taxonomy" id="1419482"/>
    <lineage>
        <taxon>Bacteria</taxon>
        <taxon>Pseudomonadati</taxon>
        <taxon>Bacteroidota</taxon>
        <taxon>Chitinophagia</taxon>
        <taxon>Chitinophagales</taxon>
        <taxon>Chitinophagaceae</taxon>
        <taxon>Chitinophaga</taxon>
    </lineage>
</organism>
<evidence type="ECO:0000256" key="2">
    <source>
        <dbReference type="ARBA" id="ARBA00022692"/>
    </source>
</evidence>
<evidence type="ECO:0000313" key="7">
    <source>
        <dbReference type="Proteomes" id="UP000184420"/>
    </source>
</evidence>
<dbReference type="Pfam" id="PF13564">
    <property type="entry name" value="DoxX_2"/>
    <property type="match status" value="1"/>
</dbReference>
<name>A0A1M7CY11_9BACT</name>
<dbReference type="GO" id="GO:0016020">
    <property type="term" value="C:membrane"/>
    <property type="evidence" value="ECO:0007669"/>
    <property type="project" value="UniProtKB-SubCell"/>
</dbReference>
<dbReference type="InterPro" id="IPR032808">
    <property type="entry name" value="DoxX"/>
</dbReference>
<sequence>MTTLTSSRIVKRDRIVYWIFTTLFVLLDSVPAIWFNSELARQGIKDMGFPAYFGVELGIGKIIGGILLILPMVPARFKEWAYVGFGISLISAFIANFVMKGPMFALPPLVGMAILTVSYVYFHKTVKG</sequence>